<evidence type="ECO:0000313" key="2">
    <source>
        <dbReference type="EMBL" id="KAK5115515.1"/>
    </source>
</evidence>
<accession>A0AAN7YQN6</accession>
<reference evidence="2" key="1">
    <citation type="submission" date="2023-08" db="EMBL/GenBank/DDBJ databases">
        <title>Black Yeasts Isolated from many extreme environments.</title>
        <authorList>
            <person name="Coleine C."/>
            <person name="Stajich J.E."/>
            <person name="Selbmann L."/>
        </authorList>
    </citation>
    <scope>NUCLEOTIDE SEQUENCE</scope>
    <source>
        <strain evidence="2">CCFEE 5401</strain>
    </source>
</reference>
<feature type="transmembrane region" description="Helical" evidence="1">
    <location>
        <begin position="27"/>
        <end position="47"/>
    </location>
</feature>
<dbReference type="EMBL" id="JAVRRL010000012">
    <property type="protein sequence ID" value="KAK5115515.1"/>
    <property type="molecule type" value="Genomic_DNA"/>
</dbReference>
<protein>
    <submittedName>
        <fullName evidence="2">Uncharacterized protein</fullName>
    </submittedName>
</protein>
<keyword evidence="1" id="KW-1133">Transmembrane helix</keyword>
<organism evidence="2 3">
    <name type="scientific">Meristemomyces frigidus</name>
    <dbReference type="NCBI Taxonomy" id="1508187"/>
    <lineage>
        <taxon>Eukaryota</taxon>
        <taxon>Fungi</taxon>
        <taxon>Dikarya</taxon>
        <taxon>Ascomycota</taxon>
        <taxon>Pezizomycotina</taxon>
        <taxon>Dothideomycetes</taxon>
        <taxon>Dothideomycetidae</taxon>
        <taxon>Mycosphaerellales</taxon>
        <taxon>Teratosphaeriaceae</taxon>
        <taxon>Meristemomyces</taxon>
    </lineage>
</organism>
<keyword evidence="1" id="KW-0812">Transmembrane</keyword>
<dbReference type="AlphaFoldDB" id="A0AAN7YQN6"/>
<dbReference type="Proteomes" id="UP001310890">
    <property type="component" value="Unassembled WGS sequence"/>
</dbReference>
<keyword evidence="1" id="KW-0472">Membrane</keyword>
<proteinExistence type="predicted"/>
<evidence type="ECO:0000313" key="3">
    <source>
        <dbReference type="Proteomes" id="UP001310890"/>
    </source>
</evidence>
<gene>
    <name evidence="2" type="ORF">LTR62_001174</name>
</gene>
<name>A0AAN7YQN6_9PEZI</name>
<evidence type="ECO:0000256" key="1">
    <source>
        <dbReference type="SAM" id="Phobius"/>
    </source>
</evidence>
<sequence length="73" mass="7876">MVANEYDDVRAKLDVLMVLDANIAEVLSTWLVLVSGGTVVYIVKVVVLREDELRVVGSGVLEVMAAGAELFIV</sequence>
<comment type="caution">
    <text evidence="2">The sequence shown here is derived from an EMBL/GenBank/DDBJ whole genome shotgun (WGS) entry which is preliminary data.</text>
</comment>